<gene>
    <name evidence="1" type="ORF">B0F90DRAFT_1744152</name>
</gene>
<accession>A0AAD4LZV5</accession>
<proteinExistence type="predicted"/>
<organism evidence="1 2">
    <name type="scientific">Multifurca ochricompacta</name>
    <dbReference type="NCBI Taxonomy" id="376703"/>
    <lineage>
        <taxon>Eukaryota</taxon>
        <taxon>Fungi</taxon>
        <taxon>Dikarya</taxon>
        <taxon>Basidiomycota</taxon>
        <taxon>Agaricomycotina</taxon>
        <taxon>Agaricomycetes</taxon>
        <taxon>Russulales</taxon>
        <taxon>Russulaceae</taxon>
        <taxon>Multifurca</taxon>
    </lineage>
</organism>
<name>A0AAD4LZV5_9AGAM</name>
<reference evidence="1" key="1">
    <citation type="journal article" date="2022" name="New Phytol.">
        <title>Evolutionary transition to the ectomycorrhizal habit in the genomes of a hyperdiverse lineage of mushroom-forming fungi.</title>
        <authorList>
            <person name="Looney B."/>
            <person name="Miyauchi S."/>
            <person name="Morin E."/>
            <person name="Drula E."/>
            <person name="Courty P.E."/>
            <person name="Kohler A."/>
            <person name="Kuo A."/>
            <person name="LaButti K."/>
            <person name="Pangilinan J."/>
            <person name="Lipzen A."/>
            <person name="Riley R."/>
            <person name="Andreopoulos W."/>
            <person name="He G."/>
            <person name="Johnson J."/>
            <person name="Nolan M."/>
            <person name="Tritt A."/>
            <person name="Barry K.W."/>
            <person name="Grigoriev I.V."/>
            <person name="Nagy L.G."/>
            <person name="Hibbett D."/>
            <person name="Henrissat B."/>
            <person name="Matheny P.B."/>
            <person name="Labbe J."/>
            <person name="Martin F.M."/>
        </authorList>
    </citation>
    <scope>NUCLEOTIDE SEQUENCE</scope>
    <source>
        <strain evidence="1">BPL690</strain>
    </source>
</reference>
<evidence type="ECO:0000313" key="2">
    <source>
        <dbReference type="Proteomes" id="UP001203297"/>
    </source>
</evidence>
<protein>
    <submittedName>
        <fullName evidence="1">Uncharacterized protein</fullName>
    </submittedName>
</protein>
<dbReference type="AlphaFoldDB" id="A0AAD4LZV5"/>
<comment type="caution">
    <text evidence="1">The sequence shown here is derived from an EMBL/GenBank/DDBJ whole genome shotgun (WGS) entry which is preliminary data.</text>
</comment>
<dbReference type="Proteomes" id="UP001203297">
    <property type="component" value="Unassembled WGS sequence"/>
</dbReference>
<keyword evidence="2" id="KW-1185">Reference proteome</keyword>
<dbReference type="EMBL" id="WTXG01000044">
    <property type="protein sequence ID" value="KAI0296909.1"/>
    <property type="molecule type" value="Genomic_DNA"/>
</dbReference>
<sequence length="116" mass="12974">MRSFSNLTFYSVPELPAQVWSASSRTRIELNLFAGQLYFDSREEYEGVCTLLALSPAHPDATCVEVDGSPFTMSKISVLKDLIAFRRKGMVCDKTQLGQVLNVRPLSEKELPRVSS</sequence>
<evidence type="ECO:0000313" key="1">
    <source>
        <dbReference type="EMBL" id="KAI0296909.1"/>
    </source>
</evidence>